<feature type="compositionally biased region" description="Pro residues" evidence="2">
    <location>
        <begin position="1203"/>
        <end position="1214"/>
    </location>
</feature>
<sequence length="1523" mass="158180">MPLRRAGGAARLKDAPEASTAAAAPGRRRMFSLANAGRPRTPQGSVGMLAFGAVTAARQTMSPMTLTPTPPFSTPPFGTGPQQPALGMQPAHTPPPPPQQQPQETQNSVQSSTSSSADSIANLAHELSRTPAPMAAAEARAAAGTTGMQQLQFQQQRRGSRARAMPGDHPDVGAVPAGDAHEDGCEDSYDADAASMVMSRFGSRSAHSRRGSVRRGSMLVKALDGALAAAAAVNGGEMPSRRASIVVGLSASGSPTRRTSFLNPPTGGVGTASGKLPALALTGISQLIEAERPVSRHMDVRQQRRLQQRLTREENEKKEQRAVRLFDYIERCEREEKDAKRRLMQEYTHLQRLRIEARAEAIERMRTESEARRIETRHRLRRRRLDALHRPKYKPPPAAAATTAATARHRNAGFANPLGALGDSTSTLRSTESWATAATATAAATNAAAGGTAQSRMASVDIASSGGASRLSLLVGRRKPSSDPAGSSGGASAILSRFAGDAGAGTGAGGDAQTQASSDPSGGMALVPENDESASPLPGAGGQAHHTRAHDESSSGVAPTGRRTTNMSLSYASNNASTVLGLGGGGSYGGENTHYTADLLHSSLAASMIMTAATAAAAHKHRAGKLNNKGLFKSKAYREQANDVKMLREQYAHPHTLRRYTPQPRSRQGDHHDAVEGDAGGKAGSGPSGTRASTGGDLGAGGSSEGTLNEAVDGGVAVAGVPSTTSRTGTTTTATTTTTRTQRTFANEVEFAAFKLKYNRSYSPTGPRAATAADCEQVQKRTHARLDEKLKMKQTISKHREKIKLMAAGVPNQHGIISAISRDYEAGFVHGRTERDPAWAPPPEAPYDAEAAAAQPPPLGIYGPRMSFAVKSRGGGLLAAMGGGGGGGASLPLGESMSHAPMPGEVTQMPMLRARIASVFSADAALKVIQSKVVATQQQALQQHQQQHQQQQQQSQQPQPQDQPQDPKGGRPPLPRLITNLTMVTSPETPVSAGVERLSALPGGEGDGGTGGGGGRTSTAGGRLSTLRIPAPNDSSSRRSSLSVPMTPTRGDSSGLLDMEMLEEQRCAEERIQTMVMAGLVSSRRGSMYRASLVVRGPTMHAEPADGSAHSLDEVHSHQHQQSQQQQHGRRSVASRRSRTSTLGGITESQRDEDSIEHSESEVAAAVAGTHVGRSDSAASDVSERHGLQRRTSRSRMARRPSVGPPLSPIPPETPTSAAPGGRDGDAGMQRRDSIRSAGSAASADGFSVLGPQIALRVIDDSDEALSGSRSPVPGTAASRRAGGVHSDQASIGGDSEHSDAGSFTESAASGADDDQGDDDAPGEGDAGGGSWPEAPTGNPALPSWWRAHVGHAPAARTGPDARRAARPDEVSRPHMPWSHLNMSSVAEFGKTVIPTKFVEAGRIAGNSAEMAASGADAGDGCGAAPLPAAATAAEAAAGSAQPHATRRGPRGRVGALRVSERPLDADAGLGAARRQREAAVLGRRGLVLQSMRFWSTGAGEAVAAADADAMRAGQGGVLRVRG</sequence>
<feature type="compositionally biased region" description="Low complexity" evidence="2">
    <location>
        <begin position="129"/>
        <end position="156"/>
    </location>
</feature>
<feature type="compositionally biased region" description="Gly residues" evidence="2">
    <location>
        <begin position="678"/>
        <end position="687"/>
    </location>
</feature>
<feature type="compositionally biased region" description="Low complexity" evidence="2">
    <location>
        <begin position="1236"/>
        <end position="1245"/>
    </location>
</feature>
<gene>
    <name evidence="3" type="ORF">HK105_204189</name>
</gene>
<feature type="compositionally biased region" description="Basic and acidic residues" evidence="2">
    <location>
        <begin position="1223"/>
        <end position="1235"/>
    </location>
</feature>
<feature type="compositionally biased region" description="Acidic residues" evidence="2">
    <location>
        <begin position="1312"/>
        <end position="1323"/>
    </location>
</feature>
<feature type="region of interest" description="Disordered" evidence="2">
    <location>
        <begin position="63"/>
        <end position="169"/>
    </location>
</feature>
<feature type="compositionally biased region" description="Basic residues" evidence="2">
    <location>
        <begin position="1188"/>
        <end position="1199"/>
    </location>
</feature>
<protein>
    <submittedName>
        <fullName evidence="3">Uncharacterized protein</fullName>
    </submittedName>
</protein>
<feature type="compositionally biased region" description="Low complexity" evidence="2">
    <location>
        <begin position="711"/>
        <end position="741"/>
    </location>
</feature>
<feature type="region of interest" description="Disordered" evidence="2">
    <location>
        <begin position="941"/>
        <end position="977"/>
    </location>
</feature>
<feature type="compositionally biased region" description="Basic and acidic residues" evidence="2">
    <location>
        <begin position="1149"/>
        <end position="1161"/>
    </location>
</feature>
<proteinExistence type="predicted"/>
<feature type="region of interest" description="Disordered" evidence="2">
    <location>
        <begin position="998"/>
        <end position="1054"/>
    </location>
</feature>
<evidence type="ECO:0000313" key="3">
    <source>
        <dbReference type="EMBL" id="KAL2916098.1"/>
    </source>
</evidence>
<dbReference type="Proteomes" id="UP001527925">
    <property type="component" value="Unassembled WGS sequence"/>
</dbReference>
<name>A0ABR4N997_9FUNG</name>
<feature type="region of interest" description="Disordered" evidence="2">
    <location>
        <begin position="1100"/>
        <end position="1245"/>
    </location>
</feature>
<accession>A0ABR4N997</accession>
<comment type="caution">
    <text evidence="3">The sequence shown here is derived from an EMBL/GenBank/DDBJ whole genome shotgun (WGS) entry which is preliminary data.</text>
</comment>
<feature type="compositionally biased region" description="Basic and acidic residues" evidence="2">
    <location>
        <begin position="1360"/>
        <end position="1373"/>
    </location>
</feature>
<feature type="region of interest" description="Disordered" evidence="2">
    <location>
        <begin position="503"/>
        <end position="567"/>
    </location>
</feature>
<feature type="compositionally biased region" description="Basic residues" evidence="2">
    <location>
        <begin position="1128"/>
        <end position="1139"/>
    </location>
</feature>
<feature type="region of interest" description="Disordered" evidence="2">
    <location>
        <begin position="1264"/>
        <end position="1377"/>
    </location>
</feature>
<feature type="compositionally biased region" description="Polar residues" evidence="2">
    <location>
        <begin position="554"/>
        <end position="567"/>
    </location>
</feature>
<feature type="region of interest" description="Disordered" evidence="2">
    <location>
        <begin position="1"/>
        <end position="27"/>
    </location>
</feature>
<feature type="coiled-coil region" evidence="1">
    <location>
        <begin position="300"/>
        <end position="360"/>
    </location>
</feature>
<keyword evidence="4" id="KW-1185">Reference proteome</keyword>
<organism evidence="3 4">
    <name type="scientific">Polyrhizophydium stewartii</name>
    <dbReference type="NCBI Taxonomy" id="2732419"/>
    <lineage>
        <taxon>Eukaryota</taxon>
        <taxon>Fungi</taxon>
        <taxon>Fungi incertae sedis</taxon>
        <taxon>Chytridiomycota</taxon>
        <taxon>Chytridiomycota incertae sedis</taxon>
        <taxon>Chytridiomycetes</taxon>
        <taxon>Rhizophydiales</taxon>
        <taxon>Rhizophydiales incertae sedis</taxon>
        <taxon>Polyrhizophydium</taxon>
    </lineage>
</organism>
<dbReference type="EMBL" id="JADGIZ020000018">
    <property type="protein sequence ID" value="KAL2916098.1"/>
    <property type="molecule type" value="Genomic_DNA"/>
</dbReference>
<feature type="region of interest" description="Disordered" evidence="2">
    <location>
        <begin position="649"/>
        <end position="741"/>
    </location>
</feature>
<reference evidence="3 4" key="1">
    <citation type="submission" date="2023-09" db="EMBL/GenBank/DDBJ databases">
        <title>Pangenome analysis of Batrachochytrium dendrobatidis and related Chytrids.</title>
        <authorList>
            <person name="Yacoub M.N."/>
            <person name="Stajich J.E."/>
            <person name="James T.Y."/>
        </authorList>
    </citation>
    <scope>NUCLEOTIDE SEQUENCE [LARGE SCALE GENOMIC DNA]</scope>
    <source>
        <strain evidence="3 4">JEL0888</strain>
    </source>
</reference>
<feature type="compositionally biased region" description="Gly residues" evidence="2">
    <location>
        <begin position="1003"/>
        <end position="1016"/>
    </location>
</feature>
<evidence type="ECO:0000313" key="4">
    <source>
        <dbReference type="Proteomes" id="UP001527925"/>
    </source>
</evidence>
<evidence type="ECO:0000256" key="2">
    <source>
        <dbReference type="SAM" id="MobiDB-lite"/>
    </source>
</evidence>
<evidence type="ECO:0000256" key="1">
    <source>
        <dbReference type="SAM" id="Coils"/>
    </source>
</evidence>
<feature type="compositionally biased region" description="Low complexity" evidence="2">
    <location>
        <begin position="108"/>
        <end position="119"/>
    </location>
</feature>
<feature type="compositionally biased region" description="Low complexity" evidence="2">
    <location>
        <begin position="941"/>
        <end position="967"/>
    </location>
</feature>
<keyword evidence="1" id="KW-0175">Coiled coil</keyword>